<sequence length="91" mass="10915">MIDFSQEDKELILSAFEFEKETLSKDEYEKENLTIVYKITHELGKQDPVLSKEDLDLIIEYLGILHHNKTDYTQSKVLELERRIKDWNKEL</sequence>
<evidence type="ECO:0000313" key="2">
    <source>
        <dbReference type="Proteomes" id="UP000198769"/>
    </source>
</evidence>
<keyword evidence="2" id="KW-1185">Reference proteome</keyword>
<reference evidence="2" key="1">
    <citation type="submission" date="2016-10" db="EMBL/GenBank/DDBJ databases">
        <authorList>
            <person name="Varghese N."/>
            <person name="Submissions S."/>
        </authorList>
    </citation>
    <scope>NUCLEOTIDE SEQUENCE [LARGE SCALE GENOMIC DNA]</scope>
    <source>
        <strain evidence="2">DSM 25575</strain>
    </source>
</reference>
<dbReference type="RefSeq" id="WP_090023820.1">
    <property type="nucleotide sequence ID" value="NZ_FOVD01000001.1"/>
</dbReference>
<organism evidence="1 2">
    <name type="scientific">Chryseobacterium oleae</name>
    <dbReference type="NCBI Taxonomy" id="491207"/>
    <lineage>
        <taxon>Bacteria</taxon>
        <taxon>Pseudomonadati</taxon>
        <taxon>Bacteroidota</taxon>
        <taxon>Flavobacteriia</taxon>
        <taxon>Flavobacteriales</taxon>
        <taxon>Weeksellaceae</taxon>
        <taxon>Chryseobacterium group</taxon>
        <taxon>Chryseobacterium</taxon>
    </lineage>
</organism>
<dbReference type="AlphaFoldDB" id="A0A1I4WRM0"/>
<name>A0A1I4WRM0_CHROL</name>
<gene>
    <name evidence="1" type="ORF">SAMN05421594_1439</name>
</gene>
<evidence type="ECO:0000313" key="1">
    <source>
        <dbReference type="EMBL" id="SFN15813.1"/>
    </source>
</evidence>
<dbReference type="EMBL" id="FOVD01000001">
    <property type="protein sequence ID" value="SFN15813.1"/>
    <property type="molecule type" value="Genomic_DNA"/>
</dbReference>
<dbReference type="Proteomes" id="UP000198769">
    <property type="component" value="Unassembled WGS sequence"/>
</dbReference>
<protein>
    <submittedName>
        <fullName evidence="1">Uncharacterized protein</fullName>
    </submittedName>
</protein>
<proteinExistence type="predicted"/>
<dbReference type="OrthoDB" id="9962172at2"/>
<accession>A0A1I4WRM0</accession>